<dbReference type="EMBL" id="LVWG01000033">
    <property type="protein sequence ID" value="KZK73831.1"/>
    <property type="molecule type" value="Genomic_DNA"/>
</dbReference>
<dbReference type="CDD" id="cd05233">
    <property type="entry name" value="SDR_c"/>
    <property type="match status" value="1"/>
</dbReference>
<protein>
    <submittedName>
        <fullName evidence="5">Short-chain dehydrogenase</fullName>
    </submittedName>
</protein>
<feature type="domain" description="Ketoreductase" evidence="4">
    <location>
        <begin position="3"/>
        <end position="199"/>
    </location>
</feature>
<proteinExistence type="inferred from homology"/>
<evidence type="ECO:0000259" key="4">
    <source>
        <dbReference type="SMART" id="SM00822"/>
    </source>
</evidence>
<comment type="caution">
    <text evidence="5">The sequence shown here is derived from an EMBL/GenBank/DDBJ whole genome shotgun (WGS) entry which is preliminary data.</text>
</comment>
<evidence type="ECO:0000313" key="6">
    <source>
        <dbReference type="Proteomes" id="UP000076481"/>
    </source>
</evidence>
<dbReference type="SUPFAM" id="SSF51735">
    <property type="entry name" value="NAD(P)-binding Rossmann-fold domains"/>
    <property type="match status" value="1"/>
</dbReference>
<organism evidence="5 6">
    <name type="scientific">Pelodictyon luteolum</name>
    <dbReference type="NCBI Taxonomy" id="1100"/>
    <lineage>
        <taxon>Bacteria</taxon>
        <taxon>Pseudomonadati</taxon>
        <taxon>Chlorobiota</taxon>
        <taxon>Chlorobiia</taxon>
        <taxon>Chlorobiales</taxon>
        <taxon>Chlorobiaceae</taxon>
        <taxon>Chlorobium/Pelodictyon group</taxon>
        <taxon>Pelodictyon</taxon>
    </lineage>
</organism>
<keyword evidence="3" id="KW-0560">Oxidoreductase</keyword>
<evidence type="ECO:0000256" key="3">
    <source>
        <dbReference type="ARBA" id="ARBA00023002"/>
    </source>
</evidence>
<accession>A0A165LBV9</accession>
<dbReference type="PANTHER" id="PTHR43391">
    <property type="entry name" value="RETINOL DEHYDROGENASE-RELATED"/>
    <property type="match status" value="1"/>
</dbReference>
<keyword evidence="2" id="KW-0521">NADP</keyword>
<evidence type="ECO:0000256" key="2">
    <source>
        <dbReference type="ARBA" id="ARBA00022857"/>
    </source>
</evidence>
<reference evidence="5 6" key="1">
    <citation type="submission" date="2016-03" db="EMBL/GenBank/DDBJ databases">
        <title>Speciation and ecological success in dimly lit waters: horizontal gene transfer in a green sulfur bacteria bloom unveiled by metagenomic assembly.</title>
        <authorList>
            <person name="Llorens-Mares T."/>
            <person name="Liu Z."/>
            <person name="Allen L.Z."/>
            <person name="Rusch D.B."/>
            <person name="Craig M.T."/>
            <person name="Dupont C.L."/>
            <person name="Bryant D.A."/>
            <person name="Casamayor E.O."/>
        </authorList>
    </citation>
    <scope>NUCLEOTIDE SEQUENCE [LARGE SCALE GENOMIC DNA]</scope>
    <source>
        <strain evidence="5">CIII</strain>
    </source>
</reference>
<dbReference type="Pfam" id="PF00106">
    <property type="entry name" value="adh_short"/>
    <property type="match status" value="1"/>
</dbReference>
<dbReference type="PRINTS" id="PR00081">
    <property type="entry name" value="GDHRDH"/>
</dbReference>
<evidence type="ECO:0000313" key="5">
    <source>
        <dbReference type="EMBL" id="KZK73831.1"/>
    </source>
</evidence>
<dbReference type="AlphaFoldDB" id="A0A165LBV9"/>
<dbReference type="Gene3D" id="3.40.50.720">
    <property type="entry name" value="NAD(P)-binding Rossmann-like Domain"/>
    <property type="match status" value="1"/>
</dbReference>
<comment type="similarity">
    <text evidence="1">Belongs to the short-chain dehydrogenases/reductases (SDR) family.</text>
</comment>
<name>A0A165LBV9_PELLU</name>
<dbReference type="InterPro" id="IPR036291">
    <property type="entry name" value="NAD(P)-bd_dom_sf"/>
</dbReference>
<dbReference type="RefSeq" id="WP_303682006.1">
    <property type="nucleotide sequence ID" value="NZ_LVWG01000033.1"/>
</dbReference>
<sequence length="243" mass="26592">MQHVIIITGAGKGIGRAIALDFANAHQRNPQFRPVLILVSRTAADLEPLAVLCRSAGAEAETAVLDIADIAAQERLVESLIERYGRIDCLVNNAGVGSFKPIGDITEKDYDLMAAVNMKGTFFLTQKVFRHMQHQRAGHLFFITSVAAEKAFPSSSVYSMTKFAQKGLVEGIRLHARTCGVRVTNVMPGAVLTPMWGEVDDAMRKVMMLPEDISRPLVDAYLLPARTVVEELVFRPVGGDINE</sequence>
<dbReference type="PANTHER" id="PTHR43391:SF14">
    <property type="entry name" value="DEHYDROGENASE_REDUCTASE SDR FAMILY PROTEIN 7-LIKE"/>
    <property type="match status" value="1"/>
</dbReference>
<gene>
    <name evidence="5" type="ORF">A3K90_03290</name>
</gene>
<evidence type="ECO:0000256" key="1">
    <source>
        <dbReference type="ARBA" id="ARBA00006484"/>
    </source>
</evidence>
<dbReference type="Proteomes" id="UP000076481">
    <property type="component" value="Unassembled WGS sequence"/>
</dbReference>
<dbReference type="InterPro" id="IPR057326">
    <property type="entry name" value="KR_dom"/>
</dbReference>
<dbReference type="SMART" id="SM00822">
    <property type="entry name" value="PKS_KR"/>
    <property type="match status" value="1"/>
</dbReference>
<dbReference type="InterPro" id="IPR002347">
    <property type="entry name" value="SDR_fam"/>
</dbReference>
<dbReference type="GO" id="GO:0016491">
    <property type="term" value="F:oxidoreductase activity"/>
    <property type="evidence" value="ECO:0007669"/>
    <property type="project" value="UniProtKB-KW"/>
</dbReference>